<protein>
    <submittedName>
        <fullName evidence="2">Uncharacterized protein</fullName>
    </submittedName>
</protein>
<name>A0AAE0VDK8_9TELE</name>
<feature type="compositionally biased region" description="Basic and acidic residues" evidence="1">
    <location>
        <begin position="10"/>
        <end position="27"/>
    </location>
</feature>
<organism evidence="2 3">
    <name type="scientific">Hemibagrus guttatus</name>
    <dbReference type="NCBI Taxonomy" id="175788"/>
    <lineage>
        <taxon>Eukaryota</taxon>
        <taxon>Metazoa</taxon>
        <taxon>Chordata</taxon>
        <taxon>Craniata</taxon>
        <taxon>Vertebrata</taxon>
        <taxon>Euteleostomi</taxon>
        <taxon>Actinopterygii</taxon>
        <taxon>Neopterygii</taxon>
        <taxon>Teleostei</taxon>
        <taxon>Ostariophysi</taxon>
        <taxon>Siluriformes</taxon>
        <taxon>Bagridae</taxon>
        <taxon>Hemibagrus</taxon>
    </lineage>
</organism>
<dbReference type="PANTHER" id="PTHR47282:SF1">
    <property type="entry name" value="PGC-1 AND ERR-INDUCED REGULATOR IN MUSCLE PROTEIN 1"/>
    <property type="match status" value="1"/>
</dbReference>
<sequence length="159" mass="17902">MSRSVISDESDVHLEDKELLTSKHDGVQESSLMDDSADSDYFTHVDESKPDRSSCELSTFSDCDEEFLEMLNRSGNPSPEPQHVKEHTENLKSRYIPEKEDLIFSLTQADMCLVCIAFASWVLKSSNSQSSDMWKTALLANISAISAIQYLRKYGKGHS</sequence>
<dbReference type="PANTHER" id="PTHR47282">
    <property type="entry name" value="PGC-1 AND ERR-INDUCED REGULATOR IN MUSCLE PROTEIN 1"/>
    <property type="match status" value="1"/>
</dbReference>
<evidence type="ECO:0000313" key="2">
    <source>
        <dbReference type="EMBL" id="KAK3557374.1"/>
    </source>
</evidence>
<comment type="caution">
    <text evidence="2">The sequence shown here is derived from an EMBL/GenBank/DDBJ whole genome shotgun (WGS) entry which is preliminary data.</text>
</comment>
<dbReference type="InterPro" id="IPR043442">
    <property type="entry name" value="Perm1"/>
</dbReference>
<dbReference type="GO" id="GO:0014850">
    <property type="term" value="P:response to muscle activity"/>
    <property type="evidence" value="ECO:0007669"/>
    <property type="project" value="TreeGrafter"/>
</dbReference>
<dbReference type="Proteomes" id="UP001274896">
    <property type="component" value="Unassembled WGS sequence"/>
</dbReference>
<dbReference type="AlphaFoldDB" id="A0AAE0VDK8"/>
<gene>
    <name evidence="2" type="ORF">QTP70_026558</name>
</gene>
<dbReference type="GO" id="GO:0005634">
    <property type="term" value="C:nucleus"/>
    <property type="evidence" value="ECO:0007669"/>
    <property type="project" value="TreeGrafter"/>
</dbReference>
<dbReference type="GO" id="GO:0006355">
    <property type="term" value="P:regulation of DNA-templated transcription"/>
    <property type="evidence" value="ECO:0007669"/>
    <property type="project" value="InterPro"/>
</dbReference>
<feature type="compositionally biased region" description="Basic and acidic residues" evidence="1">
    <location>
        <begin position="82"/>
        <end position="91"/>
    </location>
</feature>
<feature type="region of interest" description="Disordered" evidence="1">
    <location>
        <begin position="72"/>
        <end position="91"/>
    </location>
</feature>
<evidence type="ECO:0000313" key="3">
    <source>
        <dbReference type="Proteomes" id="UP001274896"/>
    </source>
</evidence>
<evidence type="ECO:0000256" key="1">
    <source>
        <dbReference type="SAM" id="MobiDB-lite"/>
    </source>
</evidence>
<keyword evidence="3" id="KW-1185">Reference proteome</keyword>
<proteinExistence type="predicted"/>
<accession>A0AAE0VDK8</accession>
<reference evidence="2" key="1">
    <citation type="submission" date="2023-06" db="EMBL/GenBank/DDBJ databases">
        <title>Male Hemibagrus guttatus genome.</title>
        <authorList>
            <person name="Bian C."/>
        </authorList>
    </citation>
    <scope>NUCLEOTIDE SEQUENCE</scope>
    <source>
        <strain evidence="2">Male_cb2023</strain>
        <tissue evidence="2">Muscle</tissue>
    </source>
</reference>
<dbReference type="EMBL" id="JAUCMX010000001">
    <property type="protein sequence ID" value="KAK3557374.1"/>
    <property type="molecule type" value="Genomic_DNA"/>
</dbReference>
<dbReference type="GO" id="GO:0005737">
    <property type="term" value="C:cytoplasm"/>
    <property type="evidence" value="ECO:0007669"/>
    <property type="project" value="TreeGrafter"/>
</dbReference>
<feature type="region of interest" description="Disordered" evidence="1">
    <location>
        <begin position="1"/>
        <end position="38"/>
    </location>
</feature>